<evidence type="ECO:0000313" key="2">
    <source>
        <dbReference type="EMBL" id="SFF45860.1"/>
    </source>
</evidence>
<proteinExistence type="predicted"/>
<dbReference type="AlphaFoldDB" id="A0A1I2IVU6"/>
<organism evidence="2 3">
    <name type="scientific">Paenibacillus algorifonticola</name>
    <dbReference type="NCBI Taxonomy" id="684063"/>
    <lineage>
        <taxon>Bacteria</taxon>
        <taxon>Bacillati</taxon>
        <taxon>Bacillota</taxon>
        <taxon>Bacilli</taxon>
        <taxon>Bacillales</taxon>
        <taxon>Paenibacillaceae</taxon>
        <taxon>Paenibacillus</taxon>
    </lineage>
</organism>
<dbReference type="EMBL" id="FONN01000042">
    <property type="protein sequence ID" value="SFF45860.1"/>
    <property type="molecule type" value="Genomic_DNA"/>
</dbReference>
<keyword evidence="3" id="KW-1185">Reference proteome</keyword>
<evidence type="ECO:0000256" key="1">
    <source>
        <dbReference type="SAM" id="Phobius"/>
    </source>
</evidence>
<dbReference type="OrthoDB" id="2382012at2"/>
<reference evidence="3" key="1">
    <citation type="submission" date="2016-10" db="EMBL/GenBank/DDBJ databases">
        <authorList>
            <person name="Varghese N."/>
            <person name="Submissions S."/>
        </authorList>
    </citation>
    <scope>NUCLEOTIDE SEQUENCE [LARGE SCALE GENOMIC DNA]</scope>
    <source>
        <strain evidence="3">CGMCC 1.10223</strain>
    </source>
</reference>
<accession>A0A1I2IVU6</accession>
<feature type="transmembrane region" description="Helical" evidence="1">
    <location>
        <begin position="32"/>
        <end position="54"/>
    </location>
</feature>
<keyword evidence="1" id="KW-0472">Membrane</keyword>
<protein>
    <submittedName>
        <fullName evidence="2">Uncharacterized protein</fullName>
    </submittedName>
</protein>
<gene>
    <name evidence="2" type="ORF">SAMN04487969_14230</name>
</gene>
<name>A0A1I2IVU6_9BACL</name>
<sequence length="96" mass="10399">MTITITLILAACCLAAGWIGYRSRKALFVMDALAAILLFTTFISIASAITRTMLRGTVFMTEIHAVLLNPVFILGGAYLAIYTPARMAMNVLRPSS</sequence>
<feature type="transmembrane region" description="Helical" evidence="1">
    <location>
        <begin position="66"/>
        <end position="85"/>
    </location>
</feature>
<dbReference type="Proteomes" id="UP000183410">
    <property type="component" value="Unassembled WGS sequence"/>
</dbReference>
<evidence type="ECO:0000313" key="3">
    <source>
        <dbReference type="Proteomes" id="UP000183410"/>
    </source>
</evidence>
<keyword evidence="1" id="KW-1133">Transmembrane helix</keyword>
<dbReference type="RefSeq" id="WP_046234603.1">
    <property type="nucleotide sequence ID" value="NZ_FONN01000042.1"/>
</dbReference>
<keyword evidence="1" id="KW-0812">Transmembrane</keyword>